<feature type="compositionally biased region" description="Polar residues" evidence="1">
    <location>
        <begin position="153"/>
        <end position="168"/>
    </location>
</feature>
<dbReference type="EMBL" id="MU071369">
    <property type="protein sequence ID" value="KAF5826102.1"/>
    <property type="molecule type" value="Genomic_DNA"/>
</dbReference>
<dbReference type="Proteomes" id="UP000815325">
    <property type="component" value="Unassembled WGS sequence"/>
</dbReference>
<sequence length="317" mass="35355">MALAAFLRFGMPEVPLEKLDLSHISLVGVSAQCLLRQLNRLLPPAPPEPEHAEAAPRHPMSMLQKSAAAFASKITGQPKQAWPPEPIPGSSAGHAPARPQTAPRRKLTEQQRLEEELREEVERHSRPPTLTQAMLLGCRVELDGGTAPKARMKTTNFPPNLSHGSAASGQRAHGRIASKSGSAPLDTLARKRMSFGRSRDELPPLQYYRLDLGVERPDRTIVEMLVEQELDARHHRLMCWYDMVLDGRVIRKNGRDIVPFDVLYEGWRCEGSIPQSGLLELGVACLPEGASPWWLNQRLQFNAVHLLNKRVKVKEQG</sequence>
<protein>
    <recommendedName>
        <fullName evidence="4">Encoded protein</fullName>
    </recommendedName>
</protein>
<feature type="region of interest" description="Disordered" evidence="1">
    <location>
        <begin position="152"/>
        <end position="183"/>
    </location>
</feature>
<evidence type="ECO:0008006" key="4">
    <source>
        <dbReference type="Google" id="ProtNLM"/>
    </source>
</evidence>
<feature type="region of interest" description="Disordered" evidence="1">
    <location>
        <begin position="75"/>
        <end position="126"/>
    </location>
</feature>
<name>A0ABQ7FUM0_DUNSA</name>
<gene>
    <name evidence="2" type="ORF">DUNSADRAFT_4849</name>
</gene>
<organism evidence="2 3">
    <name type="scientific">Dunaliella salina</name>
    <name type="common">Green alga</name>
    <name type="synonym">Protococcus salinus</name>
    <dbReference type="NCBI Taxonomy" id="3046"/>
    <lineage>
        <taxon>Eukaryota</taxon>
        <taxon>Viridiplantae</taxon>
        <taxon>Chlorophyta</taxon>
        <taxon>core chlorophytes</taxon>
        <taxon>Chlorophyceae</taxon>
        <taxon>CS clade</taxon>
        <taxon>Chlamydomonadales</taxon>
        <taxon>Dunaliellaceae</taxon>
        <taxon>Dunaliella</taxon>
    </lineage>
</organism>
<feature type="compositionally biased region" description="Basic and acidic residues" evidence="1">
    <location>
        <begin position="106"/>
        <end position="125"/>
    </location>
</feature>
<evidence type="ECO:0000256" key="1">
    <source>
        <dbReference type="SAM" id="MobiDB-lite"/>
    </source>
</evidence>
<comment type="caution">
    <text evidence="2">The sequence shown here is derived from an EMBL/GenBank/DDBJ whole genome shotgun (WGS) entry which is preliminary data.</text>
</comment>
<evidence type="ECO:0000313" key="2">
    <source>
        <dbReference type="EMBL" id="KAF5826102.1"/>
    </source>
</evidence>
<evidence type="ECO:0000313" key="3">
    <source>
        <dbReference type="Proteomes" id="UP000815325"/>
    </source>
</evidence>
<keyword evidence="3" id="KW-1185">Reference proteome</keyword>
<reference evidence="2" key="1">
    <citation type="submission" date="2017-08" db="EMBL/GenBank/DDBJ databases">
        <authorList>
            <person name="Polle J.E."/>
            <person name="Barry K."/>
            <person name="Cushman J."/>
            <person name="Schmutz J."/>
            <person name="Tran D."/>
            <person name="Hathwaick L.T."/>
            <person name="Yim W.C."/>
            <person name="Jenkins J."/>
            <person name="Mckie-Krisberg Z.M."/>
            <person name="Prochnik S."/>
            <person name="Lindquist E."/>
            <person name="Dockter R.B."/>
            <person name="Adam C."/>
            <person name="Molina H."/>
            <person name="Bunkerborg J."/>
            <person name="Jin E."/>
            <person name="Buchheim M."/>
            <person name="Magnuson J."/>
        </authorList>
    </citation>
    <scope>NUCLEOTIDE SEQUENCE</scope>
    <source>
        <strain evidence="2">CCAP 19/18</strain>
    </source>
</reference>
<accession>A0ABQ7FUM0</accession>
<proteinExistence type="predicted"/>